<dbReference type="Proteomes" id="UP001319200">
    <property type="component" value="Unassembled WGS sequence"/>
</dbReference>
<protein>
    <submittedName>
        <fullName evidence="2">Tetratricopeptide repeat protein</fullName>
    </submittedName>
</protein>
<evidence type="ECO:0000256" key="1">
    <source>
        <dbReference type="SAM" id="SignalP"/>
    </source>
</evidence>
<dbReference type="InterPro" id="IPR011990">
    <property type="entry name" value="TPR-like_helical_dom_sf"/>
</dbReference>
<proteinExistence type="predicted"/>
<organism evidence="2 3">
    <name type="scientific">Chryseosolibacter histidini</name>
    <dbReference type="NCBI Taxonomy" id="2782349"/>
    <lineage>
        <taxon>Bacteria</taxon>
        <taxon>Pseudomonadati</taxon>
        <taxon>Bacteroidota</taxon>
        <taxon>Cytophagia</taxon>
        <taxon>Cytophagales</taxon>
        <taxon>Chryseotaleaceae</taxon>
        <taxon>Chryseosolibacter</taxon>
    </lineage>
</organism>
<accession>A0AAP2DRN3</accession>
<dbReference type="RefSeq" id="WP_254169923.1">
    <property type="nucleotide sequence ID" value="NZ_JAHESF010000061.1"/>
</dbReference>
<keyword evidence="3" id="KW-1185">Reference proteome</keyword>
<dbReference type="Pfam" id="PF11138">
    <property type="entry name" value="DUF2911"/>
    <property type="match status" value="1"/>
</dbReference>
<feature type="signal peptide" evidence="1">
    <location>
        <begin position="1"/>
        <end position="19"/>
    </location>
</feature>
<dbReference type="Gene3D" id="1.25.40.10">
    <property type="entry name" value="Tetratricopeptide repeat domain"/>
    <property type="match status" value="1"/>
</dbReference>
<dbReference type="InterPro" id="IPR021314">
    <property type="entry name" value="DUF2911"/>
</dbReference>
<gene>
    <name evidence="2" type="ORF">KK083_30380</name>
</gene>
<feature type="chain" id="PRO_5042992068" evidence="1">
    <location>
        <begin position="20"/>
        <end position="375"/>
    </location>
</feature>
<reference evidence="2 3" key="1">
    <citation type="submission" date="2021-05" db="EMBL/GenBank/DDBJ databases">
        <title>A Polyphasic approach of four new species of the genus Ohtaekwangia: Ohtaekwangia histidinii sp. nov., Ohtaekwangia cretensis sp. nov., Ohtaekwangia indiensis sp. nov., Ohtaekwangia reichenbachii sp. nov. from diverse environment.</title>
        <authorList>
            <person name="Octaviana S."/>
        </authorList>
    </citation>
    <scope>NUCLEOTIDE SEQUENCE [LARGE SCALE GENOMIC DNA]</scope>
    <source>
        <strain evidence="2 3">PWU4</strain>
    </source>
</reference>
<name>A0AAP2DRN3_9BACT</name>
<evidence type="ECO:0000313" key="3">
    <source>
        <dbReference type="Proteomes" id="UP001319200"/>
    </source>
</evidence>
<keyword evidence="1" id="KW-0732">Signal</keyword>
<comment type="caution">
    <text evidence="2">The sequence shown here is derived from an EMBL/GenBank/DDBJ whole genome shotgun (WGS) entry which is preliminary data.</text>
</comment>
<evidence type="ECO:0000313" key="2">
    <source>
        <dbReference type="EMBL" id="MBT1701238.1"/>
    </source>
</evidence>
<dbReference type="SUPFAM" id="SSF48452">
    <property type="entry name" value="TPR-like"/>
    <property type="match status" value="1"/>
</dbReference>
<dbReference type="EMBL" id="JAHESF010000061">
    <property type="protein sequence ID" value="MBT1701238.1"/>
    <property type="molecule type" value="Genomic_DNA"/>
</dbReference>
<sequence length="375" mass="41620">MKKILAIALLAFVAGKGFTQGLTLPPSGDNQKASVTQWIGPVSVTINYSSPNVHAPNGDDRKGHIWGELVHYGFIDQGFGSSKAAPWRAGANENTTITFSHDVKISGKDLKAGTYGLFLDVEKDAAWTWIFSTNAKSWGSYYYDPKEDALRVQTSPEDATYTEYLTFAFDNREANAATAYLQWENKRVPFKIDVPNINDLYVGIMRNELRNSVGFDYRNIQAAAQFCAQNKINLDEALVWADAAINPPLGREEFGTFQTKATVLRALKKDAEAEALMDKAINHATANVQAVHQYGRSLLAEGKKEKALEVFKLNRQRNPDDKFTTIVGLARGYTAVGDTKNAIKNWELAIKNIPDNQKQFLNVYEAELKKLKGGA</sequence>
<dbReference type="AlphaFoldDB" id="A0AAP2DRN3"/>